<reference evidence="1 2" key="1">
    <citation type="submission" date="2017-11" db="EMBL/GenBank/DDBJ databases">
        <title>De-novo sequencing of pomegranate (Punica granatum L.) genome.</title>
        <authorList>
            <person name="Akparov Z."/>
            <person name="Amiraslanov A."/>
            <person name="Hajiyeva S."/>
            <person name="Abbasov M."/>
            <person name="Kaur K."/>
            <person name="Hamwieh A."/>
            <person name="Solovyev V."/>
            <person name="Salamov A."/>
            <person name="Braich B."/>
            <person name="Kosarev P."/>
            <person name="Mahmoud A."/>
            <person name="Hajiyev E."/>
            <person name="Babayeva S."/>
            <person name="Izzatullayeva V."/>
            <person name="Mammadov A."/>
            <person name="Mammadov A."/>
            <person name="Sharifova S."/>
            <person name="Ojaghi J."/>
            <person name="Eynullazada K."/>
            <person name="Bayramov B."/>
            <person name="Abdulazimova A."/>
            <person name="Shahmuradov I."/>
        </authorList>
    </citation>
    <scope>NUCLEOTIDE SEQUENCE [LARGE SCALE GENOMIC DNA]</scope>
    <source>
        <strain evidence="2">cv. AG2017</strain>
        <tissue evidence="1">Leaf</tissue>
    </source>
</reference>
<dbReference type="GeneID" id="116205708"/>
<dbReference type="PANTHER" id="PTHR47365:SF1">
    <property type="entry name" value="F-BOX_KELCH-REPEAT PROTEIN"/>
    <property type="match status" value="1"/>
</dbReference>
<gene>
    <name evidence="1" type="ORF">CRG98_039510</name>
</gene>
<sequence length="376" mass="42064">MGSHPSLPHPETRPPSPEFDPSGHRIYASFCLREETPDTGASTWIESYDPSSHTWSHVSPIPGLVDGHILKGFAMVSVRDMIFVIGGRLCRKEMVHVSDELADLVDKDVCMLSSVFSYNVRTEQWSKLACLRFPRSDFACTVCDGKIYVAGGQSSLDCARGISSAEVYDPVLDEWTPLPHMNTLRYKCVGVTCLGKIHVVGGFAERLNSGPASPFRPERSSAEVFDPQTGRWELMAKMWQLDVPPNQIVAVNGRLFSSGDCLKPWKGHIEAYDAVLNLWNEVDHSCLRTLSDAINHSNERYWQHVQELYLTMAPIRTHLYFLGGYRMVGEPPRMISMVCAFDTLASANSNAWRSFGPMDEESEKELCSHSCVVQLS</sequence>
<dbReference type="InterPro" id="IPR015915">
    <property type="entry name" value="Kelch-typ_b-propeller"/>
</dbReference>
<dbReference type="EMBL" id="PGOL01003664">
    <property type="protein sequence ID" value="PKI40138.1"/>
    <property type="molecule type" value="Genomic_DNA"/>
</dbReference>
<name>A0A2I0I824_PUNGR</name>
<dbReference type="PANTHER" id="PTHR47365">
    <property type="entry name" value="PLANT PROTEIN, PUTATIVE-RELATED"/>
    <property type="match status" value="1"/>
</dbReference>
<dbReference type="Gene3D" id="2.120.10.80">
    <property type="entry name" value="Kelch-type beta propeller"/>
    <property type="match status" value="2"/>
</dbReference>
<dbReference type="STRING" id="22663.A0A2I0I824"/>
<dbReference type="Proteomes" id="UP000233551">
    <property type="component" value="Unassembled WGS sequence"/>
</dbReference>
<dbReference type="AlphaFoldDB" id="A0A2I0I824"/>
<protein>
    <submittedName>
        <fullName evidence="1">Uncharacterized protein</fullName>
    </submittedName>
</protein>
<dbReference type="InterPro" id="IPR006652">
    <property type="entry name" value="Kelch_1"/>
</dbReference>
<dbReference type="SMART" id="SM00612">
    <property type="entry name" value="Kelch"/>
    <property type="match status" value="2"/>
</dbReference>
<dbReference type="SUPFAM" id="SSF117281">
    <property type="entry name" value="Kelch motif"/>
    <property type="match status" value="1"/>
</dbReference>
<dbReference type="Pfam" id="PF01344">
    <property type="entry name" value="Kelch_1"/>
    <property type="match status" value="2"/>
</dbReference>
<comment type="caution">
    <text evidence="1">The sequence shown here is derived from an EMBL/GenBank/DDBJ whole genome shotgun (WGS) entry which is preliminary data.</text>
</comment>
<proteinExistence type="predicted"/>
<dbReference type="OrthoDB" id="45365at2759"/>
<keyword evidence="2" id="KW-1185">Reference proteome</keyword>
<evidence type="ECO:0000313" key="2">
    <source>
        <dbReference type="Proteomes" id="UP000233551"/>
    </source>
</evidence>
<organism evidence="1 2">
    <name type="scientific">Punica granatum</name>
    <name type="common">Pomegranate</name>
    <dbReference type="NCBI Taxonomy" id="22663"/>
    <lineage>
        <taxon>Eukaryota</taxon>
        <taxon>Viridiplantae</taxon>
        <taxon>Streptophyta</taxon>
        <taxon>Embryophyta</taxon>
        <taxon>Tracheophyta</taxon>
        <taxon>Spermatophyta</taxon>
        <taxon>Magnoliopsida</taxon>
        <taxon>eudicotyledons</taxon>
        <taxon>Gunneridae</taxon>
        <taxon>Pentapetalae</taxon>
        <taxon>rosids</taxon>
        <taxon>malvids</taxon>
        <taxon>Myrtales</taxon>
        <taxon>Lythraceae</taxon>
        <taxon>Punica</taxon>
    </lineage>
</organism>
<evidence type="ECO:0000313" key="1">
    <source>
        <dbReference type="EMBL" id="PKI40138.1"/>
    </source>
</evidence>
<accession>A0A2I0I824</accession>